<accession>A0ABS4ZJW8</accession>
<gene>
    <name evidence="1" type="ORF">JOF34_001914</name>
</gene>
<dbReference type="EMBL" id="JAGIOL010000001">
    <property type="protein sequence ID" value="MBP2437328.1"/>
    <property type="molecule type" value="Genomic_DNA"/>
</dbReference>
<proteinExistence type="predicted"/>
<name>A0ABS4ZJW8_9MICO</name>
<protein>
    <submittedName>
        <fullName evidence="1">Uncharacterized protein</fullName>
    </submittedName>
</protein>
<organism evidence="1 2">
    <name type="scientific">Microbacterium amylolyticum</name>
    <dbReference type="NCBI Taxonomy" id="936337"/>
    <lineage>
        <taxon>Bacteria</taxon>
        <taxon>Bacillati</taxon>
        <taxon>Actinomycetota</taxon>
        <taxon>Actinomycetes</taxon>
        <taxon>Micrococcales</taxon>
        <taxon>Microbacteriaceae</taxon>
        <taxon>Microbacterium</taxon>
    </lineage>
</organism>
<reference evidence="1 2" key="1">
    <citation type="submission" date="2021-03" db="EMBL/GenBank/DDBJ databases">
        <title>Sequencing the genomes of 1000 actinobacteria strains.</title>
        <authorList>
            <person name="Klenk H.-P."/>
        </authorList>
    </citation>
    <scope>NUCLEOTIDE SEQUENCE [LARGE SCALE GENOMIC DNA]</scope>
    <source>
        <strain evidence="1 2">DSM 24221</strain>
    </source>
</reference>
<evidence type="ECO:0000313" key="2">
    <source>
        <dbReference type="Proteomes" id="UP001519362"/>
    </source>
</evidence>
<sequence length="66" mass="7566">MDVEVTRFDRARAYWTDRGWSERGPIKLHSRIDVPRQDAVDAGETVVAGVAWQQHTGHHTVRITAR</sequence>
<evidence type="ECO:0000313" key="1">
    <source>
        <dbReference type="EMBL" id="MBP2437328.1"/>
    </source>
</evidence>
<keyword evidence="2" id="KW-1185">Reference proteome</keyword>
<comment type="caution">
    <text evidence="1">The sequence shown here is derived from an EMBL/GenBank/DDBJ whole genome shotgun (WGS) entry which is preliminary data.</text>
</comment>
<dbReference type="Proteomes" id="UP001519362">
    <property type="component" value="Unassembled WGS sequence"/>
</dbReference>